<dbReference type="AlphaFoldDB" id="A0A0A9ENA9"/>
<keyword evidence="1" id="KW-0812">Transmembrane</keyword>
<sequence length="54" mass="6200">MYVAIESWFCLASFGLLKHGMHDLGPVWRGFFRLLLLYCLCTSSGSCFFTVYVL</sequence>
<proteinExistence type="predicted"/>
<organism evidence="2">
    <name type="scientific">Arundo donax</name>
    <name type="common">Giant reed</name>
    <name type="synonym">Donax arundinaceus</name>
    <dbReference type="NCBI Taxonomy" id="35708"/>
    <lineage>
        <taxon>Eukaryota</taxon>
        <taxon>Viridiplantae</taxon>
        <taxon>Streptophyta</taxon>
        <taxon>Embryophyta</taxon>
        <taxon>Tracheophyta</taxon>
        <taxon>Spermatophyta</taxon>
        <taxon>Magnoliopsida</taxon>
        <taxon>Liliopsida</taxon>
        <taxon>Poales</taxon>
        <taxon>Poaceae</taxon>
        <taxon>PACMAD clade</taxon>
        <taxon>Arundinoideae</taxon>
        <taxon>Arundineae</taxon>
        <taxon>Arundo</taxon>
    </lineage>
</organism>
<reference evidence="2" key="2">
    <citation type="journal article" date="2015" name="Data Brief">
        <title>Shoot transcriptome of the giant reed, Arundo donax.</title>
        <authorList>
            <person name="Barrero R.A."/>
            <person name="Guerrero F.D."/>
            <person name="Moolhuijzen P."/>
            <person name="Goolsby J.A."/>
            <person name="Tidwell J."/>
            <person name="Bellgard S.E."/>
            <person name="Bellgard M.I."/>
        </authorList>
    </citation>
    <scope>NUCLEOTIDE SEQUENCE</scope>
    <source>
        <tissue evidence="2">Shoot tissue taken approximately 20 cm above the soil surface</tissue>
    </source>
</reference>
<accession>A0A0A9ENA9</accession>
<keyword evidence="1" id="KW-1133">Transmembrane helix</keyword>
<keyword evidence="1" id="KW-0472">Membrane</keyword>
<evidence type="ECO:0000256" key="1">
    <source>
        <dbReference type="SAM" id="Phobius"/>
    </source>
</evidence>
<name>A0A0A9ENA9_ARUDO</name>
<reference evidence="2" key="1">
    <citation type="submission" date="2014-09" db="EMBL/GenBank/DDBJ databases">
        <authorList>
            <person name="Magalhaes I.L.F."/>
            <person name="Oliveira U."/>
            <person name="Santos F.R."/>
            <person name="Vidigal T.H.D.A."/>
            <person name="Brescovit A.D."/>
            <person name="Santos A.J."/>
        </authorList>
    </citation>
    <scope>NUCLEOTIDE SEQUENCE</scope>
    <source>
        <tissue evidence="2">Shoot tissue taken approximately 20 cm above the soil surface</tissue>
    </source>
</reference>
<dbReference type="EMBL" id="GBRH01196319">
    <property type="protein sequence ID" value="JAE01577.1"/>
    <property type="molecule type" value="Transcribed_RNA"/>
</dbReference>
<evidence type="ECO:0000313" key="2">
    <source>
        <dbReference type="EMBL" id="JAE01577.1"/>
    </source>
</evidence>
<feature type="transmembrane region" description="Helical" evidence="1">
    <location>
        <begin position="31"/>
        <end position="53"/>
    </location>
</feature>
<protein>
    <submittedName>
        <fullName evidence="2">Uncharacterized protein</fullName>
    </submittedName>
</protein>